<dbReference type="Proteomes" id="UP000499080">
    <property type="component" value="Unassembled WGS sequence"/>
</dbReference>
<dbReference type="Pfam" id="PF00078">
    <property type="entry name" value="RVT_1"/>
    <property type="match status" value="1"/>
</dbReference>
<dbReference type="GO" id="GO:0003676">
    <property type="term" value="F:nucleic acid binding"/>
    <property type="evidence" value="ECO:0007669"/>
    <property type="project" value="InterPro"/>
</dbReference>
<reference evidence="2 3" key="1">
    <citation type="journal article" date="2019" name="Sci. Rep.">
        <title>Orb-weaving spider Araneus ventricosus genome elucidates the spidroin gene catalogue.</title>
        <authorList>
            <person name="Kono N."/>
            <person name="Nakamura H."/>
            <person name="Ohtoshi R."/>
            <person name="Moran D.A.P."/>
            <person name="Shinohara A."/>
            <person name="Yoshida Y."/>
            <person name="Fujiwara M."/>
            <person name="Mori M."/>
            <person name="Tomita M."/>
            <person name="Arakawa K."/>
        </authorList>
    </citation>
    <scope>NUCLEOTIDE SEQUENCE [LARGE SCALE GENOMIC DNA]</scope>
</reference>
<dbReference type="Gene3D" id="3.30.420.10">
    <property type="entry name" value="Ribonuclease H-like superfamily/Ribonuclease H"/>
    <property type="match status" value="1"/>
</dbReference>
<dbReference type="Pfam" id="PF00075">
    <property type="entry name" value="RNase_H"/>
    <property type="match status" value="1"/>
</dbReference>
<evidence type="ECO:0000259" key="1">
    <source>
        <dbReference type="PROSITE" id="PS50879"/>
    </source>
</evidence>
<dbReference type="OrthoDB" id="2752996at2759"/>
<protein>
    <recommendedName>
        <fullName evidence="1">RNase H type-1 domain-containing protein</fullName>
    </recommendedName>
</protein>
<keyword evidence="3" id="KW-1185">Reference proteome</keyword>
<evidence type="ECO:0000313" key="3">
    <source>
        <dbReference type="Proteomes" id="UP000499080"/>
    </source>
</evidence>
<dbReference type="SUPFAM" id="SSF53098">
    <property type="entry name" value="Ribonuclease H-like"/>
    <property type="match status" value="1"/>
</dbReference>
<dbReference type="InterPro" id="IPR000477">
    <property type="entry name" value="RT_dom"/>
</dbReference>
<dbReference type="AlphaFoldDB" id="A0A4Y2T5J2"/>
<dbReference type="PROSITE" id="PS50879">
    <property type="entry name" value="RNASE_H_1"/>
    <property type="match status" value="1"/>
</dbReference>
<accession>A0A4Y2T5J2</accession>
<name>A0A4Y2T5J2_ARAVE</name>
<evidence type="ECO:0000313" key="2">
    <source>
        <dbReference type="EMBL" id="GBN95461.1"/>
    </source>
</evidence>
<dbReference type="EMBL" id="BGPR01026044">
    <property type="protein sequence ID" value="GBN95461.1"/>
    <property type="molecule type" value="Genomic_DNA"/>
</dbReference>
<feature type="domain" description="RNase H type-1" evidence="1">
    <location>
        <begin position="518"/>
        <end position="650"/>
    </location>
</feature>
<dbReference type="InterPro" id="IPR002156">
    <property type="entry name" value="RNaseH_domain"/>
</dbReference>
<dbReference type="PANTHER" id="PTHR19446">
    <property type="entry name" value="REVERSE TRANSCRIPTASES"/>
    <property type="match status" value="1"/>
</dbReference>
<dbReference type="InterPro" id="IPR012337">
    <property type="entry name" value="RNaseH-like_sf"/>
</dbReference>
<sequence>MRCHHPQERLLRREIYKRELAKYKFLIKQKSRRCFEIFCAELARVNPFCLPYKLAAATIRRPTVLRGVKKPDGKWTASLEETVRLIVSKHFPADERSTESYEQTQVRGFVEGFSTPVLAPAFSVWEISGVLNTMALRKAPGIDGLSVEMLRAINDRCPQFLDDLLNKCLSLECFPDRWKSAKLVLLAKPDKDPQLVGSYRPICLLPVANCPRNIFKLVTDYFQNREVVYCHASGSWRFLAARGVPQGSCSGPFFWNLVLDTALDVDLPEGCFLQAFADDLVLVIKGCTKKEIEVKGTSAIAVLIKWGEVHKLSFNEDKTVVLPITFGGRLSLLDPVRIFMNSKALQVSDGCRYLGVWWDSGLTFTEHFKRVRKRVDLLSYRLSIVANHFFSRRVRTFFRLYKGALEPYALYGHGAWGNRLALKKIRDLLCSIQRRPLLKLTQAYRTTSTEALQVIAGVLPLDLKAELVVTKFRIFTLRENGLVGLRVIRSQDYRHRMNRFEVHPLCWRPIPYATKRPTGFEVEVFTDGSKLEGRVGSSAVVFYNGCLIHTAQCRLPDHASVFDAEVGGMNMALTLIQGMAEWHTVSIYTDSLSLLKALQAHISINPVVWALKQRCLGMLEVRRMDFYWVKAHVGVAGNELADKHAKLATTHQSVDMDILKSVSTFHRELLSDLQFLWQDRWISSDKGRQTAQFYPLVDLEQKFYNHRITQLITGHGRFPFYFKRFGVSNNDLCDCGGMGDANHYLMECPRTGDLRAKLKYDSSYLPSLLENGGNLAPLEEIVKRVMEFIPNL</sequence>
<organism evidence="2 3">
    <name type="scientific">Araneus ventricosus</name>
    <name type="common">Orbweaver spider</name>
    <name type="synonym">Epeira ventricosa</name>
    <dbReference type="NCBI Taxonomy" id="182803"/>
    <lineage>
        <taxon>Eukaryota</taxon>
        <taxon>Metazoa</taxon>
        <taxon>Ecdysozoa</taxon>
        <taxon>Arthropoda</taxon>
        <taxon>Chelicerata</taxon>
        <taxon>Arachnida</taxon>
        <taxon>Araneae</taxon>
        <taxon>Araneomorphae</taxon>
        <taxon>Entelegynae</taxon>
        <taxon>Araneoidea</taxon>
        <taxon>Araneidae</taxon>
        <taxon>Araneus</taxon>
    </lineage>
</organism>
<gene>
    <name evidence="2" type="primary">R1A1-elementORF2_83</name>
    <name evidence="2" type="ORF">AVEN_29591_1</name>
</gene>
<dbReference type="CDD" id="cd09276">
    <property type="entry name" value="Rnase_HI_RT_non_LTR"/>
    <property type="match status" value="1"/>
</dbReference>
<dbReference type="GO" id="GO:0004523">
    <property type="term" value="F:RNA-DNA hybrid ribonuclease activity"/>
    <property type="evidence" value="ECO:0007669"/>
    <property type="project" value="InterPro"/>
</dbReference>
<dbReference type="InterPro" id="IPR036397">
    <property type="entry name" value="RNaseH_sf"/>
</dbReference>
<comment type="caution">
    <text evidence="2">The sequence shown here is derived from an EMBL/GenBank/DDBJ whole genome shotgun (WGS) entry which is preliminary data.</text>
</comment>
<proteinExistence type="predicted"/>